<feature type="non-terminal residue" evidence="1">
    <location>
        <position position="1"/>
    </location>
</feature>
<gene>
    <name evidence="1" type="ORF">S12H4_20284</name>
</gene>
<dbReference type="InterPro" id="IPR023296">
    <property type="entry name" value="Glyco_hydro_beta-prop_sf"/>
</dbReference>
<name>X1R0N9_9ZZZZ</name>
<evidence type="ECO:0000313" key="1">
    <source>
        <dbReference type="EMBL" id="GAI74367.1"/>
    </source>
</evidence>
<dbReference type="Gene3D" id="2.115.10.20">
    <property type="entry name" value="Glycosyl hydrolase domain, family 43"/>
    <property type="match status" value="2"/>
</dbReference>
<sequence>GPEGSWDEYVVACICVMKEGAYNLRPEKDTYYMWYSAAAQEHSLVGPQRRGGIGLAVANSPVGPWKRYEGNPVVEDFGYLGGVVKANGKFYMYAQCPVEVTDQGPFCVATADRPEGPWTKYDRNPILTPGDWGAWDDGGYSEAGVRYNDGVFHCFYGGTKTMKLESIGYAYSFDGYNFTKYSGNPIIPLTRVPNASGFAEVKALFEPPFIYLYHTLRYISHPEFETEDLAIQVLSTSPTFRLSMPILHLESLKPNQESTLEQCCPVGLDNASGCALTVECRFA</sequence>
<dbReference type="SUPFAM" id="SSF75005">
    <property type="entry name" value="Arabinanase/levansucrase/invertase"/>
    <property type="match status" value="2"/>
</dbReference>
<accession>X1R0N9</accession>
<proteinExistence type="predicted"/>
<protein>
    <submittedName>
        <fullName evidence="1">Uncharacterized protein</fullName>
    </submittedName>
</protein>
<comment type="caution">
    <text evidence="1">The sequence shown here is derived from an EMBL/GenBank/DDBJ whole genome shotgun (WGS) entry which is preliminary data.</text>
</comment>
<organism evidence="1">
    <name type="scientific">marine sediment metagenome</name>
    <dbReference type="NCBI Taxonomy" id="412755"/>
    <lineage>
        <taxon>unclassified sequences</taxon>
        <taxon>metagenomes</taxon>
        <taxon>ecological metagenomes</taxon>
    </lineage>
</organism>
<dbReference type="AlphaFoldDB" id="X1R0N9"/>
<dbReference type="EMBL" id="BARW01010260">
    <property type="protein sequence ID" value="GAI74367.1"/>
    <property type="molecule type" value="Genomic_DNA"/>
</dbReference>
<feature type="non-terminal residue" evidence="1">
    <location>
        <position position="283"/>
    </location>
</feature>
<reference evidence="1" key="1">
    <citation type="journal article" date="2014" name="Front. Microbiol.">
        <title>High frequency of phylogenetically diverse reductive dehalogenase-homologous genes in deep subseafloor sedimentary metagenomes.</title>
        <authorList>
            <person name="Kawai M."/>
            <person name="Futagami T."/>
            <person name="Toyoda A."/>
            <person name="Takaki Y."/>
            <person name="Nishi S."/>
            <person name="Hori S."/>
            <person name="Arai W."/>
            <person name="Tsubouchi T."/>
            <person name="Morono Y."/>
            <person name="Uchiyama I."/>
            <person name="Ito T."/>
            <person name="Fujiyama A."/>
            <person name="Inagaki F."/>
            <person name="Takami H."/>
        </authorList>
    </citation>
    <scope>NUCLEOTIDE SEQUENCE</scope>
    <source>
        <strain evidence="1">Expedition CK06-06</strain>
    </source>
</reference>
<dbReference type="PANTHER" id="PTHR35279:SF1">
    <property type="entry name" value="ARABINANASE_LEVANSUCRASE_INVERTASE"/>
    <property type="match status" value="1"/>
</dbReference>
<dbReference type="PANTHER" id="PTHR35279">
    <property type="match status" value="1"/>
</dbReference>